<dbReference type="STRING" id="27349.A0A0L6UIC5"/>
<evidence type="ECO:0000313" key="2">
    <source>
        <dbReference type="EMBL" id="KNZ48012.1"/>
    </source>
</evidence>
<name>A0A0L6UIC5_9BASI</name>
<protein>
    <submittedName>
        <fullName evidence="2">Uncharacterized protein</fullName>
    </submittedName>
</protein>
<dbReference type="Proteomes" id="UP000037035">
    <property type="component" value="Unassembled WGS sequence"/>
</dbReference>
<evidence type="ECO:0000256" key="1">
    <source>
        <dbReference type="SAM" id="Coils"/>
    </source>
</evidence>
<comment type="caution">
    <text evidence="2">The sequence shown here is derived from an EMBL/GenBank/DDBJ whole genome shotgun (WGS) entry which is preliminary data.</text>
</comment>
<dbReference type="VEuPathDB" id="FungiDB:VP01_5975g1"/>
<keyword evidence="3" id="KW-1185">Reference proteome</keyword>
<feature type="coiled-coil region" evidence="1">
    <location>
        <begin position="84"/>
        <end position="111"/>
    </location>
</feature>
<proteinExistence type="predicted"/>
<gene>
    <name evidence="2" type="ORF">VP01_5975g1</name>
</gene>
<reference evidence="2 3" key="1">
    <citation type="submission" date="2015-08" db="EMBL/GenBank/DDBJ databases">
        <title>Next Generation Sequencing and Analysis of the Genome of Puccinia sorghi L Schw, the Causal Agent of Maize Common Rust.</title>
        <authorList>
            <person name="Rochi L."/>
            <person name="Burguener G."/>
            <person name="Darino M."/>
            <person name="Turjanski A."/>
            <person name="Kreff E."/>
            <person name="Dieguez M.J."/>
            <person name="Sacco F."/>
        </authorList>
    </citation>
    <scope>NUCLEOTIDE SEQUENCE [LARGE SCALE GENOMIC DNA]</scope>
    <source>
        <strain evidence="2 3">RO10H11247</strain>
    </source>
</reference>
<dbReference type="OrthoDB" id="2499852at2759"/>
<dbReference type="EMBL" id="LAVV01011246">
    <property type="protein sequence ID" value="KNZ48012.1"/>
    <property type="molecule type" value="Genomic_DNA"/>
</dbReference>
<dbReference type="AlphaFoldDB" id="A0A0L6UIC5"/>
<sequence>MAHGPSKTPDPPNLPNHAQHVVSEDEMDLENAAPTHLPDRPTVNPPSSIFLTFLARIIGNPSNRLADGTVKIDLNSLGIIQRMMEAEATRLSKLEERVEQLESFEARLALEGSRQAPLTSGMTAGTHLYARGTGPAPKPTPPQIQPPSKEVLRSLKPAGKAIIHSNPDKSEIQTVKHGFLVQRANEVLQKLDAKVKGKQISIRGTQVLKLGDVCLFLKISHSRSGSWNTIIRKNGKEPP</sequence>
<organism evidence="2 3">
    <name type="scientific">Puccinia sorghi</name>
    <dbReference type="NCBI Taxonomy" id="27349"/>
    <lineage>
        <taxon>Eukaryota</taxon>
        <taxon>Fungi</taxon>
        <taxon>Dikarya</taxon>
        <taxon>Basidiomycota</taxon>
        <taxon>Pucciniomycotina</taxon>
        <taxon>Pucciniomycetes</taxon>
        <taxon>Pucciniales</taxon>
        <taxon>Pucciniaceae</taxon>
        <taxon>Puccinia</taxon>
    </lineage>
</organism>
<accession>A0A0L6UIC5</accession>
<keyword evidence="1" id="KW-0175">Coiled coil</keyword>
<evidence type="ECO:0000313" key="3">
    <source>
        <dbReference type="Proteomes" id="UP000037035"/>
    </source>
</evidence>